<evidence type="ECO:0000313" key="2">
    <source>
        <dbReference type="Proteomes" id="UP001476798"/>
    </source>
</evidence>
<proteinExistence type="predicted"/>
<dbReference type="Proteomes" id="UP001476798">
    <property type="component" value="Unassembled WGS sequence"/>
</dbReference>
<dbReference type="EMBL" id="JAHRIO010021822">
    <property type="protein sequence ID" value="MEQ2165717.1"/>
    <property type="molecule type" value="Genomic_DNA"/>
</dbReference>
<reference evidence="1 2" key="1">
    <citation type="submission" date="2021-06" db="EMBL/GenBank/DDBJ databases">
        <authorList>
            <person name="Palmer J.M."/>
        </authorList>
    </citation>
    <scope>NUCLEOTIDE SEQUENCE [LARGE SCALE GENOMIC DNA]</scope>
    <source>
        <strain evidence="1 2">GA_2019</strain>
        <tissue evidence="1">Muscle</tissue>
    </source>
</reference>
<name>A0ABV0N648_9TELE</name>
<protein>
    <submittedName>
        <fullName evidence="1">Uncharacterized protein</fullName>
    </submittedName>
</protein>
<gene>
    <name evidence="1" type="ORF">GOODEAATRI_020019</name>
</gene>
<evidence type="ECO:0000313" key="1">
    <source>
        <dbReference type="EMBL" id="MEQ2165717.1"/>
    </source>
</evidence>
<sequence length="78" mass="8725">MSSQDKRDVRRRPCPWPLKQQSSLSCLQASLHSLLFQAEGHSHTGPQCETGRRHATDGCGCKEIRISGLFYDLTLLSP</sequence>
<comment type="caution">
    <text evidence="1">The sequence shown here is derived from an EMBL/GenBank/DDBJ whole genome shotgun (WGS) entry which is preliminary data.</text>
</comment>
<organism evidence="1 2">
    <name type="scientific">Goodea atripinnis</name>
    <dbReference type="NCBI Taxonomy" id="208336"/>
    <lineage>
        <taxon>Eukaryota</taxon>
        <taxon>Metazoa</taxon>
        <taxon>Chordata</taxon>
        <taxon>Craniata</taxon>
        <taxon>Vertebrata</taxon>
        <taxon>Euteleostomi</taxon>
        <taxon>Actinopterygii</taxon>
        <taxon>Neopterygii</taxon>
        <taxon>Teleostei</taxon>
        <taxon>Neoteleostei</taxon>
        <taxon>Acanthomorphata</taxon>
        <taxon>Ovalentaria</taxon>
        <taxon>Atherinomorphae</taxon>
        <taxon>Cyprinodontiformes</taxon>
        <taxon>Goodeidae</taxon>
        <taxon>Goodea</taxon>
    </lineage>
</organism>
<keyword evidence="2" id="KW-1185">Reference proteome</keyword>
<accession>A0ABV0N648</accession>